<dbReference type="OrthoDB" id="1111178at2"/>
<dbReference type="InterPro" id="IPR011050">
    <property type="entry name" value="Pectin_lyase_fold/virulence"/>
</dbReference>
<gene>
    <name evidence="2" type="ORF">EFY79_11500</name>
</gene>
<feature type="signal peptide" evidence="1">
    <location>
        <begin position="1"/>
        <end position="18"/>
    </location>
</feature>
<comment type="caution">
    <text evidence="2">The sequence shown here is derived from an EMBL/GenBank/DDBJ whole genome shotgun (WGS) entry which is preliminary data.</text>
</comment>
<keyword evidence="1" id="KW-0732">Signal</keyword>
<sequence length="461" mass="50907">MKSAITICILLIFFSCTKDGFITSPDASVSTSSDTLFFDTVFTNVGSITQSFKVFNSNNQKLKISSIRLTGGPSSAFKINIDGVASPQINDIEINKNDSIYIFVQVNVDPTSSTLPFILRDSIQINYNGNNKWVQLQAYGQNAIFYKNKIIDKNTTWTNTLPYVILGGIQVDTGKTLQIEAGTKIYLHADAPFLVDGTLIVRGTKNEPVIFAGDRLDADYKDLPAGWPGIYFRNTSENNSMMHSIIKNAYQGLIVQNLPAASNPKLQISRCIINNIYDAGIVGINSNIEADNCLVYNCGKNISLQYGGHYRFTNCTVASFGNLYISHVDPVLSIYNYLPETTGSATSPLNAVFQNCIFWGEGGSVDNEIVLKEEGSSSFETIFDHCLYKAKDEIPNATFISSIKNESPLFDSINISKNIYDFHFKNHPASPAVDAGVASPFIYDLEDKKRDAKPDIGCYER</sequence>
<evidence type="ECO:0000313" key="2">
    <source>
        <dbReference type="EMBL" id="RNI36296.1"/>
    </source>
</evidence>
<name>A0A3M9NEU3_9BACT</name>
<evidence type="ECO:0000313" key="3">
    <source>
        <dbReference type="Proteomes" id="UP000267223"/>
    </source>
</evidence>
<protein>
    <recommendedName>
        <fullName evidence="4">Right handed beta helix domain-containing protein</fullName>
    </recommendedName>
</protein>
<accession>A0A3M9NEU3</accession>
<dbReference type="Proteomes" id="UP000267223">
    <property type="component" value="Unassembled WGS sequence"/>
</dbReference>
<organism evidence="2 3">
    <name type="scientific">Hanamia caeni</name>
    <dbReference type="NCBI Taxonomy" id="2294116"/>
    <lineage>
        <taxon>Bacteria</taxon>
        <taxon>Pseudomonadati</taxon>
        <taxon>Bacteroidota</taxon>
        <taxon>Chitinophagia</taxon>
        <taxon>Chitinophagales</taxon>
        <taxon>Chitinophagaceae</taxon>
        <taxon>Hanamia</taxon>
    </lineage>
</organism>
<proteinExistence type="predicted"/>
<dbReference type="PROSITE" id="PS51257">
    <property type="entry name" value="PROKAR_LIPOPROTEIN"/>
    <property type="match status" value="1"/>
</dbReference>
<dbReference type="EMBL" id="RJJR01000008">
    <property type="protein sequence ID" value="RNI36296.1"/>
    <property type="molecule type" value="Genomic_DNA"/>
</dbReference>
<dbReference type="AlphaFoldDB" id="A0A3M9NEU3"/>
<dbReference type="SUPFAM" id="SSF51126">
    <property type="entry name" value="Pectin lyase-like"/>
    <property type="match status" value="1"/>
</dbReference>
<evidence type="ECO:0000256" key="1">
    <source>
        <dbReference type="SAM" id="SignalP"/>
    </source>
</evidence>
<feature type="chain" id="PRO_5018132120" description="Right handed beta helix domain-containing protein" evidence="1">
    <location>
        <begin position="19"/>
        <end position="461"/>
    </location>
</feature>
<evidence type="ECO:0008006" key="4">
    <source>
        <dbReference type="Google" id="ProtNLM"/>
    </source>
</evidence>
<keyword evidence="3" id="KW-1185">Reference proteome</keyword>
<reference evidence="2 3" key="1">
    <citation type="submission" date="2018-11" db="EMBL/GenBank/DDBJ databases">
        <title>Draft genome sequence of Ferruginibacter sp. BO-59.</title>
        <authorList>
            <person name="Im W.T."/>
        </authorList>
    </citation>
    <scope>NUCLEOTIDE SEQUENCE [LARGE SCALE GENOMIC DNA]</scope>
    <source>
        <strain evidence="2 3">BO-59</strain>
    </source>
</reference>